<feature type="domain" description="BHLH" evidence="6">
    <location>
        <begin position="133"/>
        <end position="165"/>
    </location>
</feature>
<dbReference type="Proteomes" id="UP000823775">
    <property type="component" value="Unassembled WGS sequence"/>
</dbReference>
<dbReference type="PANTHER" id="PTHR31945:SF17">
    <property type="entry name" value="TRANSCRIPTION FACTOR FER-LIKE IRON DEFICIENCY-INDUCED TRANSCRIPTION FACTOR"/>
    <property type="match status" value="1"/>
</dbReference>
<keyword evidence="3" id="KW-0804">Transcription</keyword>
<comment type="subcellular location">
    <subcellularLocation>
        <location evidence="1">Nucleus</location>
    </subcellularLocation>
</comment>
<gene>
    <name evidence="7" type="ORF">HAX54_051758</name>
</gene>
<dbReference type="PANTHER" id="PTHR31945">
    <property type="entry name" value="TRANSCRIPTION FACTOR SCREAM2-RELATED"/>
    <property type="match status" value="1"/>
</dbReference>
<dbReference type="EMBL" id="JACEIK010092777">
    <property type="protein sequence ID" value="MCE5167382.1"/>
    <property type="molecule type" value="Genomic_DNA"/>
</dbReference>
<feature type="compositionally biased region" description="Basic and acidic residues" evidence="5">
    <location>
        <begin position="131"/>
        <end position="142"/>
    </location>
</feature>
<evidence type="ECO:0000313" key="7">
    <source>
        <dbReference type="EMBL" id="MCE5167382.1"/>
    </source>
</evidence>
<organism evidence="7 8">
    <name type="scientific">Datura stramonium</name>
    <name type="common">Jimsonweed</name>
    <name type="synonym">Common thornapple</name>
    <dbReference type="NCBI Taxonomy" id="4076"/>
    <lineage>
        <taxon>Eukaryota</taxon>
        <taxon>Viridiplantae</taxon>
        <taxon>Streptophyta</taxon>
        <taxon>Embryophyta</taxon>
        <taxon>Tracheophyta</taxon>
        <taxon>Spermatophyta</taxon>
        <taxon>Magnoliopsida</taxon>
        <taxon>eudicotyledons</taxon>
        <taxon>Gunneridae</taxon>
        <taxon>Pentapetalae</taxon>
        <taxon>asterids</taxon>
        <taxon>lamiids</taxon>
        <taxon>Solanales</taxon>
        <taxon>Solanaceae</taxon>
        <taxon>Solanoideae</taxon>
        <taxon>Datureae</taxon>
        <taxon>Datura</taxon>
    </lineage>
</organism>
<evidence type="ECO:0000256" key="5">
    <source>
        <dbReference type="SAM" id="MobiDB-lite"/>
    </source>
</evidence>
<evidence type="ECO:0000256" key="3">
    <source>
        <dbReference type="ARBA" id="ARBA00023163"/>
    </source>
</evidence>
<evidence type="ECO:0000256" key="1">
    <source>
        <dbReference type="ARBA" id="ARBA00004123"/>
    </source>
</evidence>
<evidence type="ECO:0000259" key="6">
    <source>
        <dbReference type="PROSITE" id="PS50888"/>
    </source>
</evidence>
<feature type="compositionally biased region" description="Acidic residues" evidence="5">
    <location>
        <begin position="97"/>
        <end position="111"/>
    </location>
</feature>
<dbReference type="InterPro" id="IPR011598">
    <property type="entry name" value="bHLH_dom"/>
</dbReference>
<evidence type="ECO:0000313" key="8">
    <source>
        <dbReference type="Proteomes" id="UP000823775"/>
    </source>
</evidence>
<sequence length="165" mass="18936">MESDANASTIMPMENNVNDVGLINFMDEANFEQFIELIRGENSDPIVKLCPNYDCFQLDDVQFEPTPMDIFDWNATNMCDPISMYTSLPGEIKLHEDEDEDEDEDEEDNDCGESSATTTRVTPPTPTKKSTRIDRSRTLISERKRRGRMKEKLYALRSLVPNITK</sequence>
<keyword evidence="4" id="KW-0539">Nucleus</keyword>
<dbReference type="InterPro" id="IPR036638">
    <property type="entry name" value="HLH_DNA-bd_sf"/>
</dbReference>
<dbReference type="PROSITE" id="PS50888">
    <property type="entry name" value="BHLH"/>
    <property type="match status" value="1"/>
</dbReference>
<name>A0ABS8Y8R8_DATST</name>
<comment type="caution">
    <text evidence="7">The sequence shown here is derived from an EMBL/GenBank/DDBJ whole genome shotgun (WGS) entry which is preliminary data.</text>
</comment>
<keyword evidence="8" id="KW-1185">Reference proteome</keyword>
<feature type="region of interest" description="Disordered" evidence="5">
    <location>
        <begin position="89"/>
        <end position="146"/>
    </location>
</feature>
<proteinExistence type="predicted"/>
<protein>
    <recommendedName>
        <fullName evidence="6">BHLH domain-containing protein</fullName>
    </recommendedName>
</protein>
<dbReference type="InterPro" id="IPR051358">
    <property type="entry name" value="TF_AMS/ICE1/BHLH6-like"/>
</dbReference>
<keyword evidence="2" id="KW-0805">Transcription regulation</keyword>
<dbReference type="SUPFAM" id="SSF47459">
    <property type="entry name" value="HLH, helix-loop-helix DNA-binding domain"/>
    <property type="match status" value="1"/>
</dbReference>
<feature type="non-terminal residue" evidence="7">
    <location>
        <position position="165"/>
    </location>
</feature>
<dbReference type="Gene3D" id="4.10.280.10">
    <property type="entry name" value="Helix-loop-helix DNA-binding domain"/>
    <property type="match status" value="1"/>
</dbReference>
<reference evidence="7 8" key="1">
    <citation type="journal article" date="2021" name="BMC Genomics">
        <title>Datura genome reveals duplications of psychoactive alkaloid biosynthetic genes and high mutation rate following tissue culture.</title>
        <authorList>
            <person name="Rajewski A."/>
            <person name="Carter-House D."/>
            <person name="Stajich J."/>
            <person name="Litt A."/>
        </authorList>
    </citation>
    <scope>NUCLEOTIDE SEQUENCE [LARGE SCALE GENOMIC DNA]</scope>
    <source>
        <strain evidence="7">AR-01</strain>
    </source>
</reference>
<evidence type="ECO:0000256" key="4">
    <source>
        <dbReference type="ARBA" id="ARBA00023242"/>
    </source>
</evidence>
<accession>A0ABS8Y8R8</accession>
<evidence type="ECO:0000256" key="2">
    <source>
        <dbReference type="ARBA" id="ARBA00023015"/>
    </source>
</evidence>